<dbReference type="Proteomes" id="UP000324222">
    <property type="component" value="Unassembled WGS sequence"/>
</dbReference>
<keyword evidence="1" id="KW-0472">Membrane</keyword>
<dbReference type="EMBL" id="VSRR010010494">
    <property type="protein sequence ID" value="MPC51899.1"/>
    <property type="molecule type" value="Genomic_DNA"/>
</dbReference>
<feature type="transmembrane region" description="Helical" evidence="1">
    <location>
        <begin position="78"/>
        <end position="100"/>
    </location>
</feature>
<comment type="caution">
    <text evidence="2">The sequence shown here is derived from an EMBL/GenBank/DDBJ whole genome shotgun (WGS) entry which is preliminary data.</text>
</comment>
<dbReference type="AlphaFoldDB" id="A0A5B7G2W0"/>
<name>A0A5B7G2W0_PORTR</name>
<keyword evidence="3" id="KW-1185">Reference proteome</keyword>
<evidence type="ECO:0000313" key="2">
    <source>
        <dbReference type="EMBL" id="MPC51899.1"/>
    </source>
</evidence>
<reference evidence="2 3" key="1">
    <citation type="submission" date="2019-05" db="EMBL/GenBank/DDBJ databases">
        <title>Another draft genome of Portunus trituberculatus and its Hox gene families provides insights of decapod evolution.</title>
        <authorList>
            <person name="Jeong J.-H."/>
            <person name="Song I."/>
            <person name="Kim S."/>
            <person name="Choi T."/>
            <person name="Kim D."/>
            <person name="Ryu S."/>
            <person name="Kim W."/>
        </authorList>
    </citation>
    <scope>NUCLEOTIDE SEQUENCE [LARGE SCALE GENOMIC DNA]</scope>
    <source>
        <tissue evidence="2">Muscle</tissue>
    </source>
</reference>
<evidence type="ECO:0000256" key="1">
    <source>
        <dbReference type="SAM" id="Phobius"/>
    </source>
</evidence>
<gene>
    <name evidence="2" type="ORF">E2C01_045756</name>
</gene>
<organism evidence="2 3">
    <name type="scientific">Portunus trituberculatus</name>
    <name type="common">Swimming crab</name>
    <name type="synonym">Neptunus trituberculatus</name>
    <dbReference type="NCBI Taxonomy" id="210409"/>
    <lineage>
        <taxon>Eukaryota</taxon>
        <taxon>Metazoa</taxon>
        <taxon>Ecdysozoa</taxon>
        <taxon>Arthropoda</taxon>
        <taxon>Crustacea</taxon>
        <taxon>Multicrustacea</taxon>
        <taxon>Malacostraca</taxon>
        <taxon>Eumalacostraca</taxon>
        <taxon>Eucarida</taxon>
        <taxon>Decapoda</taxon>
        <taxon>Pleocyemata</taxon>
        <taxon>Brachyura</taxon>
        <taxon>Eubrachyura</taxon>
        <taxon>Portunoidea</taxon>
        <taxon>Portunidae</taxon>
        <taxon>Portuninae</taxon>
        <taxon>Portunus</taxon>
    </lineage>
</organism>
<keyword evidence="1" id="KW-0812">Transmembrane</keyword>
<keyword evidence="1" id="KW-1133">Transmembrane helix</keyword>
<protein>
    <submittedName>
        <fullName evidence="2">Uncharacterized protein</fullName>
    </submittedName>
</protein>
<accession>A0A5B7G2W0</accession>
<proteinExistence type="predicted"/>
<evidence type="ECO:0000313" key="3">
    <source>
        <dbReference type="Proteomes" id="UP000324222"/>
    </source>
</evidence>
<sequence>MNACRASTNSSRPCRCTHETTVSNETALCSLAAMRSKDTRVRAVLGCWWSAGGVLEGAGGVPVGCCWSVKGRQSGHRLLHLFLVEIDMCIISLFSVRGLIRTSEASVAVRGEREV</sequence>